<accession>A0ABN2XVC7</accession>
<evidence type="ECO:0008006" key="3">
    <source>
        <dbReference type="Google" id="ProtNLM"/>
    </source>
</evidence>
<protein>
    <recommendedName>
        <fullName evidence="3">DUF1269 domain-containing protein</fullName>
    </recommendedName>
</protein>
<evidence type="ECO:0000313" key="1">
    <source>
        <dbReference type="EMBL" id="GAA2118341.1"/>
    </source>
</evidence>
<comment type="caution">
    <text evidence="1">The sequence shown here is derived from an EMBL/GenBank/DDBJ whole genome shotgun (WGS) entry which is preliminary data.</text>
</comment>
<organism evidence="1 2">
    <name type="scientific">Kitasatospora saccharophila</name>
    <dbReference type="NCBI Taxonomy" id="407973"/>
    <lineage>
        <taxon>Bacteria</taxon>
        <taxon>Bacillati</taxon>
        <taxon>Actinomycetota</taxon>
        <taxon>Actinomycetes</taxon>
        <taxon>Kitasatosporales</taxon>
        <taxon>Streptomycetaceae</taxon>
        <taxon>Kitasatospora</taxon>
    </lineage>
</organism>
<keyword evidence="2" id="KW-1185">Reference proteome</keyword>
<sequence>MGACRARRGTGWTTVGEAKGTAMSDHHHNVLLLGFTDPADCRRAYEDAMHLPGLRQVAVLERDAEGIVDIPESHIRGAGVPTVGSGLVGGLVGLLGGPIGVLLGFAAGAVIGNAAEQAEITDGGAGLIVLSSRVDNGKALLVVYLTEQHEGPADELAAKYGAPVERISAEQFAEQVRIAKERAMEE</sequence>
<dbReference type="EMBL" id="BAAANS010000062">
    <property type="protein sequence ID" value="GAA2118341.1"/>
    <property type="molecule type" value="Genomic_DNA"/>
</dbReference>
<evidence type="ECO:0000313" key="2">
    <source>
        <dbReference type="Proteomes" id="UP001500897"/>
    </source>
</evidence>
<dbReference type="Proteomes" id="UP001500897">
    <property type="component" value="Unassembled WGS sequence"/>
</dbReference>
<proteinExistence type="predicted"/>
<gene>
    <name evidence="1" type="ORF">GCM10009759_65550</name>
</gene>
<reference evidence="1 2" key="1">
    <citation type="journal article" date="2019" name="Int. J. Syst. Evol. Microbiol.">
        <title>The Global Catalogue of Microorganisms (GCM) 10K type strain sequencing project: providing services to taxonomists for standard genome sequencing and annotation.</title>
        <authorList>
            <consortium name="The Broad Institute Genomics Platform"/>
            <consortium name="The Broad Institute Genome Sequencing Center for Infectious Disease"/>
            <person name="Wu L."/>
            <person name="Ma J."/>
        </authorList>
    </citation>
    <scope>NUCLEOTIDE SEQUENCE [LARGE SCALE GENOMIC DNA]</scope>
    <source>
        <strain evidence="1 2">JCM 14559</strain>
    </source>
</reference>
<name>A0ABN2XVC7_9ACTN</name>